<comment type="similarity">
    <text evidence="1 3">Belongs to the type-B carboxylesterase/lipase family.</text>
</comment>
<evidence type="ECO:0000256" key="2">
    <source>
        <dbReference type="ARBA" id="ARBA00022801"/>
    </source>
</evidence>
<dbReference type="InterPro" id="IPR019826">
    <property type="entry name" value="Carboxylesterase_B_AS"/>
</dbReference>
<reference evidence="7" key="1">
    <citation type="submission" date="2017-11" db="EMBL/GenBank/DDBJ databases">
        <title>Otitis media/interna in a cat caused by the recently described species Corynebacterium provencense.</title>
        <authorList>
            <person name="Kittl S."/>
            <person name="Brodard I."/>
            <person name="Rychener L."/>
            <person name="Jores J."/>
            <person name="Roosje P."/>
            <person name="Gobeli Brawand S."/>
        </authorList>
    </citation>
    <scope>NUCLEOTIDE SEQUENCE [LARGE SCALE GENOMIC DNA]</scope>
    <source>
        <strain evidence="7">17KM38</strain>
    </source>
</reference>
<dbReference type="PANTHER" id="PTHR11559">
    <property type="entry name" value="CARBOXYLESTERASE"/>
    <property type="match status" value="1"/>
</dbReference>
<dbReference type="InterPro" id="IPR050309">
    <property type="entry name" value="Type-B_Carboxylest/Lipase"/>
</dbReference>
<gene>
    <name evidence="6" type="ORF">Csp1_04090</name>
</gene>
<evidence type="ECO:0000313" key="6">
    <source>
        <dbReference type="EMBL" id="AWT25231.1"/>
    </source>
</evidence>
<dbReference type="InterPro" id="IPR002018">
    <property type="entry name" value="CarbesteraseB"/>
</dbReference>
<dbReference type="EC" id="3.1.1.-" evidence="3"/>
<dbReference type="GO" id="GO:0016787">
    <property type="term" value="F:hydrolase activity"/>
    <property type="evidence" value="ECO:0007669"/>
    <property type="project" value="UniProtKB-KW"/>
</dbReference>
<keyword evidence="7" id="KW-1185">Reference proteome</keyword>
<dbReference type="KEGG" id="cpre:Csp1_04090"/>
<sequence length="528" mass="55236">MTDTTYDSHDPSDRADLSASSRAQGPAPEVTTTAGRVRGLWRGESAAYLGVPYAAAPVGELRFAPPAPHRPWSGTLDATRPGPTPQRRPFSDHPTIPEPVIPGDEILNLNVFTPAPGDREARLPVFVWIHGGAYISGTPSSPWYDGRSFNRDGIVTVNVSYRLGFEGFGWSGSEEEGGLNRGLLDQIAALEWVRDNIAGFGGDPSRITLGGQSAGGTSVLDLLAVPRAQGLFHRATAQSPAVNDIPAAEVIRASRTLAGTLGIPCTPAGWGLLSPEQILDVERSGAAYGGYSMFDPPTVPDVTATVSALRRGGPVTPTMIWAPAVDGELFPAAVATAAVDGHGVQVPLLVGGTPTEFPVPTPVPVEKVFADLRAAGVPQPSLDRLEDRVAVTGGQFALSLVLSALQFGVGIVRVADARRGADVAGAGTWLYEFDGRTGPAGLSPHCSDIPFSFDVTDAPGVMTASGTGVPRQLADAMHGDWVRFIRGENPDWPSVEDAGVLQARVYDAGGSHLDPQAWDFAAGLAGVR</sequence>
<feature type="compositionally biased region" description="Basic and acidic residues" evidence="4">
    <location>
        <begin position="1"/>
        <end position="16"/>
    </location>
</feature>
<dbReference type="STRING" id="1737425.GCA_900049755_02228"/>
<accession>A0A2Z3YP97</accession>
<dbReference type="AlphaFoldDB" id="A0A2Z3YP97"/>
<dbReference type="InterPro" id="IPR029058">
    <property type="entry name" value="AB_hydrolase_fold"/>
</dbReference>
<evidence type="ECO:0000256" key="1">
    <source>
        <dbReference type="ARBA" id="ARBA00005964"/>
    </source>
</evidence>
<feature type="region of interest" description="Disordered" evidence="4">
    <location>
        <begin position="65"/>
        <end position="93"/>
    </location>
</feature>
<proteinExistence type="inferred from homology"/>
<dbReference type="OrthoDB" id="3199405at2"/>
<feature type="domain" description="Carboxylesterase type B" evidence="5">
    <location>
        <begin position="27"/>
        <end position="357"/>
    </location>
</feature>
<organism evidence="6 7">
    <name type="scientific">Corynebacterium provencense</name>
    <dbReference type="NCBI Taxonomy" id="1737425"/>
    <lineage>
        <taxon>Bacteria</taxon>
        <taxon>Bacillati</taxon>
        <taxon>Actinomycetota</taxon>
        <taxon>Actinomycetes</taxon>
        <taxon>Mycobacteriales</taxon>
        <taxon>Corynebacteriaceae</taxon>
        <taxon>Corynebacterium</taxon>
    </lineage>
</organism>
<evidence type="ECO:0000313" key="7">
    <source>
        <dbReference type="Proteomes" id="UP000247696"/>
    </source>
</evidence>
<dbReference type="Pfam" id="PF00135">
    <property type="entry name" value="COesterase"/>
    <property type="match status" value="1"/>
</dbReference>
<feature type="region of interest" description="Disordered" evidence="4">
    <location>
        <begin position="1"/>
        <end position="36"/>
    </location>
</feature>
<name>A0A2Z3YP97_9CORY</name>
<keyword evidence="2 3" id="KW-0378">Hydrolase</keyword>
<protein>
    <recommendedName>
        <fullName evidence="3">Carboxylic ester hydrolase</fullName>
        <ecNumber evidence="3">3.1.1.-</ecNumber>
    </recommendedName>
</protein>
<dbReference type="EMBL" id="CP024988">
    <property type="protein sequence ID" value="AWT25231.1"/>
    <property type="molecule type" value="Genomic_DNA"/>
</dbReference>
<dbReference type="SUPFAM" id="SSF53474">
    <property type="entry name" value="alpha/beta-Hydrolases"/>
    <property type="match status" value="1"/>
</dbReference>
<dbReference type="Gene3D" id="3.40.50.1820">
    <property type="entry name" value="alpha/beta hydrolase"/>
    <property type="match status" value="1"/>
</dbReference>
<dbReference type="PROSITE" id="PS00122">
    <property type="entry name" value="CARBOXYLESTERASE_B_1"/>
    <property type="match status" value="1"/>
</dbReference>
<dbReference type="RefSeq" id="WP_110480951.1">
    <property type="nucleotide sequence ID" value="NZ_CP024988.1"/>
</dbReference>
<evidence type="ECO:0000259" key="5">
    <source>
        <dbReference type="Pfam" id="PF00135"/>
    </source>
</evidence>
<evidence type="ECO:0000256" key="3">
    <source>
        <dbReference type="RuleBase" id="RU361235"/>
    </source>
</evidence>
<evidence type="ECO:0000256" key="4">
    <source>
        <dbReference type="SAM" id="MobiDB-lite"/>
    </source>
</evidence>
<dbReference type="Proteomes" id="UP000247696">
    <property type="component" value="Chromosome"/>
</dbReference>